<dbReference type="SUPFAM" id="SSF47473">
    <property type="entry name" value="EF-hand"/>
    <property type="match status" value="2"/>
</dbReference>
<evidence type="ECO:0000256" key="1">
    <source>
        <dbReference type="ARBA" id="ARBA00010994"/>
    </source>
</evidence>
<dbReference type="InterPro" id="IPR008907">
    <property type="entry name" value="TPP/p25"/>
</dbReference>
<protein>
    <submittedName>
        <fullName evidence="7">Tubulin polymerization-promoting protein family member 3</fullName>
    </submittedName>
</protein>
<dbReference type="EMBL" id="CAMXCT020004990">
    <property type="protein sequence ID" value="CAL1164360.1"/>
    <property type="molecule type" value="Genomic_DNA"/>
</dbReference>
<accession>A0A9P1DIS5</accession>
<evidence type="ECO:0000313" key="8">
    <source>
        <dbReference type="Proteomes" id="UP001152797"/>
    </source>
</evidence>
<dbReference type="GO" id="GO:0005874">
    <property type="term" value="C:microtubule"/>
    <property type="evidence" value="ECO:0007669"/>
    <property type="project" value="TreeGrafter"/>
</dbReference>
<dbReference type="PANTHER" id="PTHR12932">
    <property type="entry name" value="P25 ALPHA-RELATED"/>
    <property type="match status" value="1"/>
</dbReference>
<dbReference type="Proteomes" id="UP001152797">
    <property type="component" value="Unassembled WGS sequence"/>
</dbReference>
<feature type="region of interest" description="Disordered" evidence="3">
    <location>
        <begin position="816"/>
        <end position="841"/>
    </location>
</feature>
<evidence type="ECO:0000313" key="6">
    <source>
        <dbReference type="EMBL" id="CAL1164360.1"/>
    </source>
</evidence>
<feature type="region of interest" description="Disordered" evidence="3">
    <location>
        <begin position="726"/>
        <end position="770"/>
    </location>
</feature>
<keyword evidence="8" id="KW-1185">Reference proteome</keyword>
<sequence>MCRPAAGFTLWLQKPGVLAVCFEIPITAEEDGGHYGVQGLDLLDAIVREVPPALLVNCDVTILENGKDKALFTTLAGTKFATVQEDPPPLLMAGHLLRHAKTHAGLWATCRAKTEKNESFSRGDVPGELKLGLQNGQFVKVKAQQVQSLQKKLRQHAWTHESAATVLEAISGASVFSASVFNASEQKELMTAVNATDDAKKCSLRPRQEASSFKEFVTEGGVRALQDGLATAFQKIDKTPKRMVSMGLINPTEEFVALIAAVEAFRTMGGQSLYDDLAYIKIELDNVVKAHDADEQVDANRDGIRDVEAMGSQELVQHKAMVVMQSINDPKRLQGAVGNLWSAYLAVVATLSLKFAQTTAYALAISEMVKFPVTRVVAPPLAYALGPSLVNWVDVIIDSTLKAFVILLVWFFARIRLEFEATGIPNGGPAMETRRVRERVAVASSSLPYWNAEGIFASTGWPTPVASEVSASSLPLAQKLALISDGKGEIFVQSEPSSENDNPKPSRPGLKADHVGTAQLLSQVKPLRPEAAARRKQPKQEPLPVASASAAQMASKIRRQLLQMCRQAGISPGRLQVEEDPQDDLQEDQQPLETPQDPKVPVEFLEKGWRPDLATQLRRATMECAQREREIQRRSRAVQTRQTRTVPEICIKMNPEPTLVPKSVQLEGYHWQAAAKVKTQDVPKGQPTCPDNGLFQQGGLTSNAEDEIVIGGHHSETGEIFSDHLEQQAGSPSQDSRWRSREEPAASVRQFDGPPPHQTHKTSRIKDQGEERLREKSAEMLGKELGFDSQQPFFHFGNSGIHSRLQEAWSGRERARPCEVPLQSRSVQPTTRAAPGARGGESYDLTVFQALSRKAFGPEPFNAKEQDQPEEAGEQDTPSRPISDLMVSETPEAMEDGPDEPHLDLWPQENPLDHLEVAPEIGPLEPAAFEPSEAPSSIRSPIQDSDEEDLLRAATPVEPNGDISDSDDGRSQELPDLPPYRPLPSLQGDLPDRSGDGAAHPRLAPKQLEEQFYTSLQILDSVHEHLAQVDLLSQQRVLHRQYTAQYEKLSQQEREAGLEAQMAQQAQLDSTIAWLETTRQAQQQLIQQLQCVEEDAQRSRQAFVADYQARELQRQEETEILERERLEREQSILERQREMLLLLGLTAAFYSGLRGGQMLGAATVQICQKWGWTDSLPFVKKPFNPDESYLDEVIGYPLAILGFYFQMTHYFGVLPFPLDWLLWPLSFVEGLLEIQVDGDGMVMVLMTEIGDILPVFSSYASSASEVDGRFTDRNFSSTDADLIFARVVPKGQRRISIMEFEKAMGLIAERRNCTQELILDQFYPRKTRVNIVKEEVMQRIADGAGPSLEGTKAEAVRLHDDKHTYTGVHARGGPDSVPKGYGHVPGTGSLSLGRKDSSRRPSLSRTSSGAACPLPNLLAAAASPAPVERKLSRSSSTGFLRPQALEKAATISRREGCGLLENVFDAYCTPGQSEMDGKCFVKLMKDSKMIGSRFTTTDADLTFAKVLAKGVRRIDFLQFKAALLIVAEKKNIEAGEVFEAVARQFAGPQLSGTRTESVRFHDDTKLQFVCDGILKLRGNHFQKLMLCTVEHLCWGFRHFDTPGEWDISLYTGVHANGGPEAIVKGLGPPGSDLRWKHRQCASVFIPHVVNRGLDLAGLGKDLQTNAGEGDTEPSLGKFGCAVRLWLRISVGFTEPWNTGQLLGS</sequence>
<feature type="coiled-coil region" evidence="2">
    <location>
        <begin position="1075"/>
        <end position="1143"/>
    </location>
</feature>
<evidence type="ECO:0000256" key="3">
    <source>
        <dbReference type="SAM" id="MobiDB-lite"/>
    </source>
</evidence>
<feature type="region of interest" description="Disordered" evidence="3">
    <location>
        <begin position="956"/>
        <end position="1001"/>
    </location>
</feature>
<dbReference type="InterPro" id="IPR011992">
    <property type="entry name" value="EF-hand-dom_pair"/>
</dbReference>
<feature type="signal peptide" evidence="4">
    <location>
        <begin position="1"/>
        <end position="19"/>
    </location>
</feature>
<dbReference type="GO" id="GO:0001578">
    <property type="term" value="P:microtubule bundle formation"/>
    <property type="evidence" value="ECO:0007669"/>
    <property type="project" value="TreeGrafter"/>
</dbReference>
<comment type="caution">
    <text evidence="5">The sequence shown here is derived from an EMBL/GenBank/DDBJ whole genome shotgun (WGS) entry which is preliminary data.</text>
</comment>
<dbReference type="GO" id="GO:0015631">
    <property type="term" value="F:tubulin binding"/>
    <property type="evidence" value="ECO:0007669"/>
    <property type="project" value="InterPro"/>
</dbReference>
<keyword evidence="4" id="KW-0732">Signal</keyword>
<reference evidence="6" key="2">
    <citation type="submission" date="2024-04" db="EMBL/GenBank/DDBJ databases">
        <authorList>
            <person name="Chen Y."/>
            <person name="Shah S."/>
            <person name="Dougan E. K."/>
            <person name="Thang M."/>
            <person name="Chan C."/>
        </authorList>
    </citation>
    <scope>NUCLEOTIDE SEQUENCE [LARGE SCALE GENOMIC DNA]</scope>
</reference>
<dbReference type="OrthoDB" id="548799at2759"/>
<evidence type="ECO:0000313" key="7">
    <source>
        <dbReference type="EMBL" id="CAL4798297.1"/>
    </source>
</evidence>
<evidence type="ECO:0000256" key="4">
    <source>
        <dbReference type="SAM" id="SignalP"/>
    </source>
</evidence>
<dbReference type="EMBL" id="CAMXCT030004990">
    <property type="protein sequence ID" value="CAL4798297.1"/>
    <property type="molecule type" value="Genomic_DNA"/>
</dbReference>
<feature type="compositionally biased region" description="Low complexity" evidence="3">
    <location>
        <begin position="1400"/>
        <end position="1410"/>
    </location>
</feature>
<organism evidence="5">
    <name type="scientific">Cladocopium goreaui</name>
    <dbReference type="NCBI Taxonomy" id="2562237"/>
    <lineage>
        <taxon>Eukaryota</taxon>
        <taxon>Sar</taxon>
        <taxon>Alveolata</taxon>
        <taxon>Dinophyceae</taxon>
        <taxon>Suessiales</taxon>
        <taxon>Symbiodiniaceae</taxon>
        <taxon>Cladocopium</taxon>
    </lineage>
</organism>
<dbReference type="Pfam" id="PF05517">
    <property type="entry name" value="p25-alpha"/>
    <property type="match status" value="2"/>
</dbReference>
<feature type="region of interest" description="Disordered" evidence="3">
    <location>
        <begin position="579"/>
        <end position="598"/>
    </location>
</feature>
<feature type="chain" id="PRO_5043271400" evidence="4">
    <location>
        <begin position="20"/>
        <end position="1704"/>
    </location>
</feature>
<dbReference type="Gene3D" id="1.10.238.10">
    <property type="entry name" value="EF-hand"/>
    <property type="match status" value="2"/>
</dbReference>
<proteinExistence type="inferred from homology"/>
<reference evidence="5" key="1">
    <citation type="submission" date="2022-10" db="EMBL/GenBank/DDBJ databases">
        <authorList>
            <person name="Chen Y."/>
            <person name="Dougan E. K."/>
            <person name="Chan C."/>
            <person name="Rhodes N."/>
            <person name="Thang M."/>
        </authorList>
    </citation>
    <scope>NUCLEOTIDE SEQUENCE</scope>
</reference>
<feature type="region of interest" description="Disordered" evidence="3">
    <location>
        <begin position="492"/>
        <end position="551"/>
    </location>
</feature>
<evidence type="ECO:0000256" key="2">
    <source>
        <dbReference type="SAM" id="Coils"/>
    </source>
</evidence>
<evidence type="ECO:0000313" key="5">
    <source>
        <dbReference type="EMBL" id="CAI4010985.1"/>
    </source>
</evidence>
<feature type="region of interest" description="Disordered" evidence="3">
    <location>
        <begin position="858"/>
        <end position="883"/>
    </location>
</feature>
<feature type="region of interest" description="Disordered" evidence="3">
    <location>
        <begin position="1366"/>
        <end position="1410"/>
    </location>
</feature>
<name>A0A9P1DIS5_9DINO</name>
<dbReference type="GO" id="GO:0032273">
    <property type="term" value="P:positive regulation of protein polymerization"/>
    <property type="evidence" value="ECO:0007669"/>
    <property type="project" value="TreeGrafter"/>
</dbReference>
<comment type="similarity">
    <text evidence="1">Belongs to the TPPP family.</text>
</comment>
<dbReference type="EMBL" id="CAMXCT010004990">
    <property type="protein sequence ID" value="CAI4010985.1"/>
    <property type="molecule type" value="Genomic_DNA"/>
</dbReference>
<dbReference type="PANTHER" id="PTHR12932:SF9">
    <property type="entry name" value="TUBULIN POLYMERIZATION-PROMOTING PROTEIN HOMOLOG"/>
    <property type="match status" value="1"/>
</dbReference>
<dbReference type="GO" id="GO:0046785">
    <property type="term" value="P:microtubule polymerization"/>
    <property type="evidence" value="ECO:0007669"/>
    <property type="project" value="InterPro"/>
</dbReference>
<gene>
    <name evidence="5" type="ORF">C1SCF055_LOCUS36198</name>
</gene>
<keyword evidence="2" id="KW-0175">Coiled coil</keyword>